<dbReference type="EMBL" id="DS995759">
    <property type="protein sequence ID" value="EGE07356.1"/>
    <property type="molecule type" value="Genomic_DNA"/>
</dbReference>
<protein>
    <submittedName>
        <fullName evidence="2">Uncharacterized protein</fullName>
    </submittedName>
</protein>
<name>F2PZN8_TRIEC</name>
<dbReference type="VEuPathDB" id="FungiDB:TEQG_06341"/>
<accession>F2PZN8</accession>
<evidence type="ECO:0000256" key="1">
    <source>
        <dbReference type="SAM" id="MobiDB-lite"/>
    </source>
</evidence>
<feature type="compositionally biased region" description="Basic and acidic residues" evidence="1">
    <location>
        <begin position="1"/>
        <end position="19"/>
    </location>
</feature>
<gene>
    <name evidence="2" type="ORF">TEQG_06341</name>
</gene>
<feature type="compositionally biased region" description="Acidic residues" evidence="1">
    <location>
        <begin position="25"/>
        <end position="38"/>
    </location>
</feature>
<evidence type="ECO:0000313" key="2">
    <source>
        <dbReference type="EMBL" id="EGE07356.1"/>
    </source>
</evidence>
<organism evidence="2 3">
    <name type="scientific">Trichophyton equinum (strain ATCC MYA-4606 / CBS 127.97)</name>
    <name type="common">Horse ringworm fungus</name>
    <dbReference type="NCBI Taxonomy" id="559882"/>
    <lineage>
        <taxon>Eukaryota</taxon>
        <taxon>Fungi</taxon>
        <taxon>Dikarya</taxon>
        <taxon>Ascomycota</taxon>
        <taxon>Pezizomycotina</taxon>
        <taxon>Eurotiomycetes</taxon>
        <taxon>Eurotiomycetidae</taxon>
        <taxon>Onygenales</taxon>
        <taxon>Arthrodermataceae</taxon>
        <taxon>Trichophyton</taxon>
    </lineage>
</organism>
<dbReference type="HOGENOM" id="CLU_2039721_0_0_1"/>
<evidence type="ECO:0000313" key="3">
    <source>
        <dbReference type="Proteomes" id="UP000009169"/>
    </source>
</evidence>
<proteinExistence type="predicted"/>
<dbReference type="AlphaFoldDB" id="F2PZN8"/>
<reference evidence="3" key="1">
    <citation type="journal article" date="2012" name="MBio">
        <title>Comparative genome analysis of Trichophyton rubrum and related dermatophytes reveals candidate genes involved in infection.</title>
        <authorList>
            <person name="Martinez D.A."/>
            <person name="Oliver B.G."/>
            <person name="Graeser Y."/>
            <person name="Goldberg J.M."/>
            <person name="Li W."/>
            <person name="Martinez-Rossi N.M."/>
            <person name="Monod M."/>
            <person name="Shelest E."/>
            <person name="Barton R.C."/>
            <person name="Birch E."/>
            <person name="Brakhage A.A."/>
            <person name="Chen Z."/>
            <person name="Gurr S.J."/>
            <person name="Heiman D."/>
            <person name="Heitman J."/>
            <person name="Kosti I."/>
            <person name="Rossi A."/>
            <person name="Saif S."/>
            <person name="Samalova M."/>
            <person name="Saunders C.W."/>
            <person name="Shea T."/>
            <person name="Summerbell R.C."/>
            <person name="Xu J."/>
            <person name="Young S."/>
            <person name="Zeng Q."/>
            <person name="Birren B.W."/>
            <person name="Cuomo C.A."/>
            <person name="White T.C."/>
        </authorList>
    </citation>
    <scope>NUCLEOTIDE SEQUENCE [LARGE SCALE GENOMIC DNA]</scope>
    <source>
        <strain evidence="3">ATCC MYA-4606 / CBS 127.97</strain>
    </source>
</reference>
<feature type="region of interest" description="Disordered" evidence="1">
    <location>
        <begin position="1"/>
        <end position="39"/>
    </location>
</feature>
<sequence>MSQARGEDASPQSDADKTSAHGMCIDDDDDDDDDDNDGDDKLGELRVDFLHLRWVERPGMQDVILIKVKFIIIRFMHARWLRPNRRRCYYYYYYYYGADGGRRTANERRMAMVRPTSEVKR</sequence>
<keyword evidence="3" id="KW-1185">Reference proteome</keyword>
<dbReference type="Proteomes" id="UP000009169">
    <property type="component" value="Unassembled WGS sequence"/>
</dbReference>